<name>A0A9X3J0H7_9BACT</name>
<feature type="chain" id="PRO_5040899988" evidence="2">
    <location>
        <begin position="28"/>
        <end position="274"/>
    </location>
</feature>
<feature type="compositionally biased region" description="Low complexity" evidence="1">
    <location>
        <begin position="265"/>
        <end position="274"/>
    </location>
</feature>
<evidence type="ECO:0000313" key="4">
    <source>
        <dbReference type="Proteomes" id="UP001150924"/>
    </source>
</evidence>
<reference evidence="3" key="1">
    <citation type="submission" date="2022-11" db="EMBL/GenBank/DDBJ databases">
        <title>Minimal conservation of predation-associated metabolite biosynthetic gene clusters underscores biosynthetic potential of Myxococcota including descriptions for ten novel species: Archangium lansinium sp. nov., Myxococcus landrumus sp. nov., Nannocystis bai.</title>
        <authorList>
            <person name="Ahearne A."/>
            <person name="Stevens C."/>
            <person name="Phillips K."/>
        </authorList>
    </citation>
    <scope>NUCLEOTIDE SEQUENCE</scope>
    <source>
        <strain evidence="3">Na p29</strain>
    </source>
</reference>
<dbReference type="AlphaFoldDB" id="A0A9X3J0H7"/>
<proteinExistence type="predicted"/>
<gene>
    <name evidence="3" type="ORF">OV079_29740</name>
</gene>
<keyword evidence="4" id="KW-1185">Reference proteome</keyword>
<evidence type="ECO:0000256" key="2">
    <source>
        <dbReference type="SAM" id="SignalP"/>
    </source>
</evidence>
<comment type="caution">
    <text evidence="3">The sequence shown here is derived from an EMBL/GenBank/DDBJ whole genome shotgun (WGS) entry which is preliminary data.</text>
</comment>
<accession>A0A9X3J0H7</accession>
<dbReference type="Proteomes" id="UP001150924">
    <property type="component" value="Unassembled WGS sequence"/>
</dbReference>
<evidence type="ECO:0000256" key="1">
    <source>
        <dbReference type="SAM" id="MobiDB-lite"/>
    </source>
</evidence>
<feature type="signal peptide" evidence="2">
    <location>
        <begin position="1"/>
        <end position="27"/>
    </location>
</feature>
<feature type="region of interest" description="Disordered" evidence="1">
    <location>
        <begin position="25"/>
        <end position="77"/>
    </location>
</feature>
<evidence type="ECO:0000313" key="3">
    <source>
        <dbReference type="EMBL" id="MCY1009674.1"/>
    </source>
</evidence>
<keyword evidence="2" id="KW-0732">Signal</keyword>
<sequence>MVASPSRRLSVAALIFALAGAGMSAHAAPAPKKPKEAAPAAPTAAPASADPAPTQPAAQTPTPSKSEGGLLGEDPAASARTSDLYGDRLDGIEAEVNSLKDKIFRSKARLAVLRDTVMAGVAAGGRVVLAHRNLMGVGFRLVRIVYTLDGAQIFARSDESGGLDAEDEILVFDGTLPPGPHEARVELTYQGQGYGVFTYLRGYTFKSPQTHNFNVTEGGSFKLVSKGYERGNLTTEMKDRPAVEFQVVGQDGAAAAKTRAEPAAKAEPAAAPAK</sequence>
<protein>
    <submittedName>
        <fullName evidence="3">Dihydrolipoamide acetyltransferase</fullName>
    </submittedName>
</protein>
<organism evidence="3 4">
    <name type="scientific">Nannocystis pusilla</name>
    <dbReference type="NCBI Taxonomy" id="889268"/>
    <lineage>
        <taxon>Bacteria</taxon>
        <taxon>Pseudomonadati</taxon>
        <taxon>Myxococcota</taxon>
        <taxon>Polyangia</taxon>
        <taxon>Nannocystales</taxon>
        <taxon>Nannocystaceae</taxon>
        <taxon>Nannocystis</taxon>
    </lineage>
</organism>
<dbReference type="EMBL" id="JAPNKE010000002">
    <property type="protein sequence ID" value="MCY1009674.1"/>
    <property type="molecule type" value="Genomic_DNA"/>
</dbReference>
<feature type="region of interest" description="Disordered" evidence="1">
    <location>
        <begin position="254"/>
        <end position="274"/>
    </location>
</feature>
<dbReference type="RefSeq" id="WP_267772349.1">
    <property type="nucleotide sequence ID" value="NZ_JAPNKE010000002.1"/>
</dbReference>
<feature type="compositionally biased region" description="Low complexity" evidence="1">
    <location>
        <begin position="37"/>
        <end position="65"/>
    </location>
</feature>